<evidence type="ECO:0000256" key="12">
    <source>
        <dbReference type="ARBA" id="ARBA00023180"/>
    </source>
</evidence>
<feature type="transmembrane region" description="Helical" evidence="20">
    <location>
        <begin position="1405"/>
        <end position="1428"/>
    </location>
</feature>
<dbReference type="InterPro" id="IPR000998">
    <property type="entry name" value="MAM_dom"/>
</dbReference>
<evidence type="ECO:0000256" key="5">
    <source>
        <dbReference type="ARBA" id="ARBA00022490"/>
    </source>
</evidence>
<reference evidence="25" key="2">
    <citation type="journal article" date="2023" name="Science">
        <title>Genomic signatures of disease resistance in endangered staghorn corals.</title>
        <authorList>
            <person name="Vollmer S.V."/>
            <person name="Selwyn J.D."/>
            <person name="Despard B.A."/>
            <person name="Roesel C.L."/>
        </authorList>
    </citation>
    <scope>NUCLEOTIDE SEQUENCE</scope>
    <source>
        <strain evidence="25">K2</strain>
    </source>
</reference>
<reference evidence="25" key="1">
    <citation type="journal article" date="2023" name="G3 (Bethesda)">
        <title>Whole genome assembly and annotation of the endangered Caribbean coral Acropora cervicornis.</title>
        <authorList>
            <person name="Selwyn J.D."/>
            <person name="Vollmer S.V."/>
        </authorList>
    </citation>
    <scope>NUCLEOTIDE SEQUENCE</scope>
    <source>
        <strain evidence="25">K2</strain>
    </source>
</reference>
<evidence type="ECO:0000256" key="19">
    <source>
        <dbReference type="SAM" id="MobiDB-lite"/>
    </source>
</evidence>
<dbReference type="Pfam" id="PF22528">
    <property type="entry name" value="PRMT_C"/>
    <property type="match status" value="1"/>
</dbReference>
<keyword evidence="7 18" id="KW-0808">Transferase</keyword>
<evidence type="ECO:0000313" key="25">
    <source>
        <dbReference type="EMBL" id="KAK2554181.1"/>
    </source>
</evidence>
<evidence type="ECO:0000256" key="9">
    <source>
        <dbReference type="ARBA" id="ARBA00022729"/>
    </source>
</evidence>
<keyword evidence="8 18" id="KW-0949">S-adenosyl-L-methionine</keyword>
<dbReference type="GO" id="GO:0016020">
    <property type="term" value="C:membrane"/>
    <property type="evidence" value="ECO:0007669"/>
    <property type="project" value="InterPro"/>
</dbReference>
<feature type="domain" description="SRCR" evidence="24">
    <location>
        <begin position="612"/>
        <end position="715"/>
    </location>
</feature>
<dbReference type="InterPro" id="IPR001452">
    <property type="entry name" value="SH3_domain"/>
</dbReference>
<dbReference type="GO" id="GO:0005634">
    <property type="term" value="C:nucleus"/>
    <property type="evidence" value="ECO:0007669"/>
    <property type="project" value="UniProtKB-SubCell"/>
</dbReference>
<dbReference type="FunFam" id="3.10.250.10:FF:000006">
    <property type="entry name" value="neurotrypsin isoform X2"/>
    <property type="match status" value="1"/>
</dbReference>
<feature type="domain" description="SRCR" evidence="24">
    <location>
        <begin position="914"/>
        <end position="1029"/>
    </location>
</feature>
<dbReference type="InterPro" id="IPR025799">
    <property type="entry name" value="Arg_MeTrfase"/>
</dbReference>
<dbReference type="PROSITE" id="PS50002">
    <property type="entry name" value="SH3"/>
    <property type="match status" value="1"/>
</dbReference>
<dbReference type="PROSITE" id="PS50287">
    <property type="entry name" value="SRCR_2"/>
    <property type="match status" value="4"/>
</dbReference>
<dbReference type="CDD" id="cd06263">
    <property type="entry name" value="MAM"/>
    <property type="match status" value="1"/>
</dbReference>
<dbReference type="PROSITE" id="PS50026">
    <property type="entry name" value="EGF_3"/>
    <property type="match status" value="1"/>
</dbReference>
<dbReference type="SUPFAM" id="SSF49899">
    <property type="entry name" value="Concanavalin A-like lectins/glucanases"/>
    <property type="match status" value="1"/>
</dbReference>
<keyword evidence="9" id="KW-0732">Signal</keyword>
<dbReference type="FunFam" id="3.10.250.10:FF:000001">
    <property type="entry name" value="Lysyl oxidase 4 isoform X1"/>
    <property type="match status" value="3"/>
</dbReference>
<dbReference type="FunFam" id="2.70.160.11:FF:000007">
    <property type="entry name" value="Protein arginine N-methyltransferase 2"/>
    <property type="match status" value="1"/>
</dbReference>
<keyword evidence="4 16" id="KW-0728">SH3 domain</keyword>
<keyword evidence="26" id="KW-1185">Reference proteome</keyword>
<dbReference type="Pfam" id="PF00018">
    <property type="entry name" value="SH3_1"/>
    <property type="match status" value="1"/>
</dbReference>
<dbReference type="InterPro" id="IPR036028">
    <property type="entry name" value="SH3-like_dom_sf"/>
</dbReference>
<feature type="disulfide bond" evidence="17">
    <location>
        <begin position="1232"/>
        <end position="1242"/>
    </location>
</feature>
<dbReference type="EMBL" id="JARQWQ010000072">
    <property type="protein sequence ID" value="KAK2554181.1"/>
    <property type="molecule type" value="Genomic_DNA"/>
</dbReference>
<gene>
    <name evidence="25" type="ORF">P5673_024540</name>
</gene>
<evidence type="ECO:0000256" key="20">
    <source>
        <dbReference type="SAM" id="Phobius"/>
    </source>
</evidence>
<keyword evidence="12" id="KW-0325">Glycoprotein</keyword>
<feature type="domain" description="SRCR" evidence="24">
    <location>
        <begin position="1040"/>
        <end position="1142"/>
    </location>
</feature>
<dbReference type="InterPro" id="IPR029063">
    <property type="entry name" value="SAM-dependent_MTases_sf"/>
</dbReference>
<evidence type="ECO:0000256" key="7">
    <source>
        <dbReference type="ARBA" id="ARBA00022679"/>
    </source>
</evidence>
<dbReference type="SMART" id="SM00202">
    <property type="entry name" value="SR"/>
    <property type="match status" value="4"/>
</dbReference>
<evidence type="ECO:0000256" key="10">
    <source>
        <dbReference type="ARBA" id="ARBA00022737"/>
    </source>
</evidence>
<feature type="domain" description="MAM" evidence="23">
    <location>
        <begin position="727"/>
        <end position="893"/>
    </location>
</feature>
<keyword evidence="5" id="KW-0963">Cytoplasm</keyword>
<dbReference type="SUPFAM" id="SSF50044">
    <property type="entry name" value="SH3-domain"/>
    <property type="match status" value="1"/>
</dbReference>
<keyword evidence="20" id="KW-0472">Membrane</keyword>
<dbReference type="PANTHER" id="PTHR19331">
    <property type="entry name" value="SCAVENGER RECEPTOR DOMAIN-CONTAINING"/>
    <property type="match status" value="1"/>
</dbReference>
<evidence type="ECO:0000256" key="18">
    <source>
        <dbReference type="PROSITE-ProRule" id="PRU01015"/>
    </source>
</evidence>
<evidence type="ECO:0000256" key="3">
    <source>
        <dbReference type="ARBA" id="ARBA00018778"/>
    </source>
</evidence>
<evidence type="ECO:0000259" key="24">
    <source>
        <dbReference type="PROSITE" id="PS50287"/>
    </source>
</evidence>
<dbReference type="GO" id="GO:0016274">
    <property type="term" value="F:protein-arginine N-methyltransferase activity"/>
    <property type="evidence" value="ECO:0007669"/>
    <property type="project" value="InterPro"/>
</dbReference>
<keyword evidence="13" id="KW-0539">Nucleus</keyword>
<feature type="disulfide bond" evidence="17">
    <location>
        <begin position="684"/>
        <end position="694"/>
    </location>
</feature>
<evidence type="ECO:0000259" key="23">
    <source>
        <dbReference type="PROSITE" id="PS50060"/>
    </source>
</evidence>
<dbReference type="InterPro" id="IPR013320">
    <property type="entry name" value="ConA-like_dom_sf"/>
</dbReference>
<dbReference type="Gene3D" id="2.30.30.40">
    <property type="entry name" value="SH3 Domains"/>
    <property type="match status" value="1"/>
</dbReference>
<evidence type="ECO:0000256" key="16">
    <source>
        <dbReference type="PROSITE-ProRule" id="PRU00192"/>
    </source>
</evidence>
<sequence>MEENLKAEELKPHDLEEKRESEEVVEESLKADEVKQHDLEEKLGGNHCPLVMVAIADFIAGDETQLSFSKGDELVILNKKSTDWWWGELDGMCGYIPVSYVTSAADYVRNFTSSHEWQDEEYFADYGKLKLHQEMLSDQARTLAYRNAINKHRDVFLGKTVLDVGCGTGILSLFCARDCQASKVYAVDASADIGSLTTEIVKVNSLDHVISVYIGKIEDIELPEKVDIILSEWMGTFLVFEFMIDSVLLARDKWLKPQGVIWPSSAKLFIVPCTAKKIYEEKVTVWNDQYGFDFSPVLDRAKAEFLDRPLHNYQLDSEDCLSQAAVLLHIDMQTFPREDLEFMSEQFEFVVTRDGTFHGLCSWFTVLFGGVPCTDDLAYEILSTGPGDQTTHWKQNLFLLDEPLYVCKGNYITGSATLKRNPKYRRHLRVIFDFRMYSSISNRSLVCSIKKKFFIWRQCGVLHPRLGMPHSPRYTFRLSLNPFSGHPMFCAPVASLGKTTILRKCMSPNPTTWSTQCSRAFMMSVSMPGKLALHSTSVIFPGDALDLAKASEVEVTVLPRYWTMFSCEGTSPCEGCSNISAFRRLIVRPKALVVLTGSWQVLAALAQNDADIRLVNHLNNNTFEGRVEIYHGTEWGTICDDYFGMEEADVVCKQLNFTLGAQAVYKSAYYGQGTGKIYLDNVVCVGNETSLINCKHQGWNGHNCHHFEDVGVVCLTNEIEEPYSTPGSCDFEKGHGLCGYQRVSGVDQFNWTFGSRQFYSFPKTDHTTFDTDGEGFYLSTLMKFTDIIEQGKKARIQSPTVSAATCLVFYYFMAGTSVGELIVYLKDAGKESLVWELFGDQGRAWKKAVIPIDEKYKGFNIIFEGVAGTRWYGNDVCIDDITVTVTTGGNCTFSPPEAKPRPAVTPKSRLSKDVRLVPMPGSSVKSAGRVEVFHNAGSTGGKWGTICDGGYGYRKTFDLRAATVVCKELGYEGAEMVVPCCQVFGKGSGRIWLDNVECLGTEPSITMCPHSGWGNTFCSHLRDVAVVCKTKDTDRSEFAVRLRGRAGVPYKGRVEVNIGGIWGTVTDHGWDIYDANVVCKQLHFGGAVGAYTGSSYGVGKGPVWMSDFECHGNEDSLAKCNHSNTEVQKRWAHYMDASVECFVYLFLIYNIITFAGISLSLNSRGLRLANGRLNMTGRVEVMYDGKWGTVCNTNWNINAANVVCRQLGFRRAEDVGFFGAGSGSILLDRVNCTGDEPSLSFCRHSPWNAHSCNHDKDAGVECTRAICGKSKPCLNGGNCESSTGTCNCASHSFVGDFCHVPVANDTVQVLLDGNTAQKNHLHFEYDDVHIIDRAKKSDKGVVVNFAVVYTNGVNTSVLPKQFIHQFFSSNIDNLAGFKVREVDGESEMPPAGHHSAPQQQKSNSLPIYIGVGVVAFVAVLVVVVVFVVKRYGKKAGGGRSEDGPSGHSYQSYLVLHAEDDDEATDDTTLLRPPQQGSGEGDLLA</sequence>
<feature type="domain" description="SH3" evidence="21">
    <location>
        <begin position="47"/>
        <end position="106"/>
    </location>
</feature>
<keyword evidence="20" id="KW-1133">Transmembrane helix</keyword>
<dbReference type="SMART" id="SM00137">
    <property type="entry name" value="MAM"/>
    <property type="match status" value="1"/>
</dbReference>
<keyword evidence="15" id="KW-0245">EGF-like domain</keyword>
<comment type="caution">
    <text evidence="25">The sequence shown here is derived from an EMBL/GenBank/DDBJ whole genome shotgun (WGS) entry which is preliminary data.</text>
</comment>
<feature type="region of interest" description="Disordered" evidence="19">
    <location>
        <begin position="1434"/>
        <end position="1484"/>
    </location>
</feature>
<dbReference type="SUPFAM" id="SSF53335">
    <property type="entry name" value="S-adenosyl-L-methionine-dependent methyltransferases"/>
    <property type="match status" value="1"/>
</dbReference>
<evidence type="ECO:0000256" key="6">
    <source>
        <dbReference type="ARBA" id="ARBA00022603"/>
    </source>
</evidence>
<protein>
    <recommendedName>
        <fullName evidence="3">Protein arginine N-methyltransferase 2</fullName>
    </recommendedName>
    <alternativeName>
        <fullName evidence="14">Histone-arginine N-methyltransferase PRMT2</fullName>
    </alternativeName>
</protein>
<dbReference type="InterPro" id="IPR041698">
    <property type="entry name" value="Methyltransf_25"/>
</dbReference>
<comment type="subcellular location">
    <subcellularLocation>
        <location evidence="2">Cytoplasm</location>
    </subcellularLocation>
    <subcellularLocation>
        <location evidence="1">Nucleus</location>
    </subcellularLocation>
</comment>
<evidence type="ECO:0000313" key="26">
    <source>
        <dbReference type="Proteomes" id="UP001249851"/>
    </source>
</evidence>
<evidence type="ECO:0000256" key="2">
    <source>
        <dbReference type="ARBA" id="ARBA00004496"/>
    </source>
</evidence>
<dbReference type="PROSITE" id="PS00420">
    <property type="entry name" value="SRCR_1"/>
    <property type="match status" value="1"/>
</dbReference>
<dbReference type="FunFam" id="3.40.50.150:FF:000016">
    <property type="entry name" value="Protein arginine N-methyltransferase 6"/>
    <property type="match status" value="1"/>
</dbReference>
<keyword evidence="11 17" id="KW-1015">Disulfide bond</keyword>
<comment type="caution">
    <text evidence="17">Lacks conserved residue(s) required for the propagation of feature annotation.</text>
</comment>
<name>A0AAD9Q4G1_ACRCE</name>
<evidence type="ECO:0000256" key="1">
    <source>
        <dbReference type="ARBA" id="ARBA00004123"/>
    </source>
</evidence>
<dbReference type="Pfam" id="PF00530">
    <property type="entry name" value="SRCR"/>
    <property type="match status" value="4"/>
</dbReference>
<keyword evidence="10" id="KW-0677">Repeat</keyword>
<organism evidence="25 26">
    <name type="scientific">Acropora cervicornis</name>
    <name type="common">Staghorn coral</name>
    <dbReference type="NCBI Taxonomy" id="6130"/>
    <lineage>
        <taxon>Eukaryota</taxon>
        <taxon>Metazoa</taxon>
        <taxon>Cnidaria</taxon>
        <taxon>Anthozoa</taxon>
        <taxon>Hexacorallia</taxon>
        <taxon>Scleractinia</taxon>
        <taxon>Astrocoeniina</taxon>
        <taxon>Acroporidae</taxon>
        <taxon>Acropora</taxon>
    </lineage>
</organism>
<evidence type="ECO:0000256" key="4">
    <source>
        <dbReference type="ARBA" id="ARBA00022443"/>
    </source>
</evidence>
<dbReference type="InterPro" id="IPR001190">
    <property type="entry name" value="SRCR"/>
</dbReference>
<dbReference type="GO" id="GO:0140993">
    <property type="term" value="F:histone modifying activity"/>
    <property type="evidence" value="ECO:0007669"/>
    <property type="project" value="UniProtKB-ARBA"/>
</dbReference>
<dbReference type="InterPro" id="IPR036772">
    <property type="entry name" value="SRCR-like_dom_sf"/>
</dbReference>
<dbReference type="SUPFAM" id="SSF56487">
    <property type="entry name" value="SRCR-like"/>
    <property type="match status" value="4"/>
</dbReference>
<feature type="region of interest" description="Disordered" evidence="19">
    <location>
        <begin position="1"/>
        <end position="25"/>
    </location>
</feature>
<dbReference type="Pfam" id="PF00629">
    <property type="entry name" value="MAM"/>
    <property type="match status" value="1"/>
</dbReference>
<evidence type="ECO:0000256" key="15">
    <source>
        <dbReference type="PROSITE-ProRule" id="PRU00076"/>
    </source>
</evidence>
<dbReference type="Gene3D" id="3.10.250.10">
    <property type="entry name" value="SRCR-like domain"/>
    <property type="match status" value="4"/>
</dbReference>
<dbReference type="Gene3D" id="2.60.120.200">
    <property type="match status" value="1"/>
</dbReference>
<dbReference type="SMART" id="SM00326">
    <property type="entry name" value="SH3"/>
    <property type="match status" value="1"/>
</dbReference>
<dbReference type="InterPro" id="IPR000742">
    <property type="entry name" value="EGF"/>
</dbReference>
<evidence type="ECO:0000256" key="14">
    <source>
        <dbReference type="ARBA" id="ARBA00082811"/>
    </source>
</evidence>
<dbReference type="PROSITE" id="PS50060">
    <property type="entry name" value="MAM_2"/>
    <property type="match status" value="1"/>
</dbReference>
<dbReference type="Gene3D" id="3.40.50.150">
    <property type="entry name" value="Vaccinia Virus protein VP39"/>
    <property type="match status" value="1"/>
</dbReference>
<evidence type="ECO:0000259" key="21">
    <source>
        <dbReference type="PROSITE" id="PS50002"/>
    </source>
</evidence>
<dbReference type="InterPro" id="IPR055135">
    <property type="entry name" value="PRMT_dom"/>
</dbReference>
<keyword evidence="6 18" id="KW-0489">Methyltransferase</keyword>
<dbReference type="Pfam" id="PF13649">
    <property type="entry name" value="Methyltransf_25"/>
    <property type="match status" value="1"/>
</dbReference>
<evidence type="ECO:0000256" key="11">
    <source>
        <dbReference type="ARBA" id="ARBA00023157"/>
    </source>
</evidence>
<feature type="domain" description="EGF-like" evidence="22">
    <location>
        <begin position="1263"/>
        <end position="1299"/>
    </location>
</feature>
<evidence type="ECO:0000256" key="8">
    <source>
        <dbReference type="ARBA" id="ARBA00022691"/>
    </source>
</evidence>
<feature type="disulfide bond" evidence="17">
    <location>
        <begin position="1110"/>
        <end position="1120"/>
    </location>
</feature>
<dbReference type="GO" id="GO:0005737">
    <property type="term" value="C:cytoplasm"/>
    <property type="evidence" value="ECO:0007669"/>
    <property type="project" value="UniProtKB-SubCell"/>
</dbReference>
<dbReference type="PRINTS" id="PR00258">
    <property type="entry name" value="SPERACTRCPTR"/>
</dbReference>
<feature type="disulfide bond" evidence="17">
    <location>
        <begin position="998"/>
        <end position="1008"/>
    </location>
</feature>
<feature type="domain" description="SRCR" evidence="24">
    <location>
        <begin position="1166"/>
        <end position="1263"/>
    </location>
</feature>
<evidence type="ECO:0000259" key="22">
    <source>
        <dbReference type="PROSITE" id="PS50026"/>
    </source>
</evidence>
<proteinExistence type="predicted"/>
<dbReference type="GO" id="GO:0032259">
    <property type="term" value="P:methylation"/>
    <property type="evidence" value="ECO:0007669"/>
    <property type="project" value="UniProtKB-KW"/>
</dbReference>
<dbReference type="CDD" id="cd02440">
    <property type="entry name" value="AdoMet_MTases"/>
    <property type="match status" value="1"/>
</dbReference>
<keyword evidence="20" id="KW-0812">Transmembrane</keyword>
<dbReference type="PROSITE" id="PS51678">
    <property type="entry name" value="SAM_MT_PRMT"/>
    <property type="match status" value="1"/>
</dbReference>
<dbReference type="Proteomes" id="UP001249851">
    <property type="component" value="Unassembled WGS sequence"/>
</dbReference>
<accession>A0AAD9Q4G1</accession>
<evidence type="ECO:0000256" key="17">
    <source>
        <dbReference type="PROSITE-ProRule" id="PRU00196"/>
    </source>
</evidence>
<dbReference type="Gene3D" id="2.70.160.11">
    <property type="entry name" value="Hnrnp arginine n-methyltransferase1"/>
    <property type="match status" value="1"/>
</dbReference>
<evidence type="ECO:0000256" key="13">
    <source>
        <dbReference type="ARBA" id="ARBA00023242"/>
    </source>
</evidence>